<reference evidence="7 8" key="1">
    <citation type="submission" date="2014-08" db="EMBL/GenBank/DDBJ databases">
        <title>Porphyromonas canoris strain:OH2762 Genome sequencing.</title>
        <authorList>
            <person name="Wallis C."/>
            <person name="Deusch O."/>
            <person name="O'Flynn C."/>
            <person name="Davis I."/>
            <person name="Jospin G."/>
            <person name="Darling A.E."/>
            <person name="Coil D.A."/>
            <person name="Alexiev A."/>
            <person name="Horsfall A."/>
            <person name="Kirkwood N."/>
            <person name="Harris S."/>
            <person name="Eisen J.A."/>
        </authorList>
    </citation>
    <scope>NUCLEOTIDE SEQUENCE [LARGE SCALE GENOMIC DNA]</scope>
    <source>
        <strain evidence="8">COT-108 OH2762</strain>
    </source>
</reference>
<dbReference type="InterPro" id="IPR005227">
    <property type="entry name" value="YqgF"/>
</dbReference>
<evidence type="ECO:0000256" key="4">
    <source>
        <dbReference type="ARBA" id="ARBA00022801"/>
    </source>
</evidence>
<feature type="domain" description="YqgF/RNase H-like" evidence="6">
    <location>
        <begin position="2"/>
        <end position="100"/>
    </location>
</feature>
<dbReference type="PANTHER" id="PTHR33317">
    <property type="entry name" value="POLYNUCLEOTIDYL TRANSFERASE, RIBONUCLEASE H-LIKE SUPERFAMILY PROTEIN"/>
    <property type="match status" value="1"/>
</dbReference>
<dbReference type="EC" id="3.1.-.-" evidence="5"/>
<comment type="function">
    <text evidence="5">Could be a nuclease involved in processing of the 5'-end of pre-16S rRNA.</text>
</comment>
<keyword evidence="4 5" id="KW-0378">Hydrolase</keyword>
<dbReference type="SUPFAM" id="SSF53098">
    <property type="entry name" value="Ribonuclease H-like"/>
    <property type="match status" value="1"/>
</dbReference>
<organism evidence="7 8">
    <name type="scientific">Porphyromonas canoris</name>
    <dbReference type="NCBI Taxonomy" id="36875"/>
    <lineage>
        <taxon>Bacteria</taxon>
        <taxon>Pseudomonadati</taxon>
        <taxon>Bacteroidota</taxon>
        <taxon>Bacteroidia</taxon>
        <taxon>Bacteroidales</taxon>
        <taxon>Porphyromonadaceae</taxon>
        <taxon>Porphyromonas</taxon>
    </lineage>
</organism>
<evidence type="ECO:0000313" key="7">
    <source>
        <dbReference type="EMBL" id="KGN93397.1"/>
    </source>
</evidence>
<keyword evidence="2 5" id="KW-0690">Ribosome biogenesis</keyword>
<dbReference type="InterPro" id="IPR006641">
    <property type="entry name" value="YqgF/RNaseH-like_dom"/>
</dbReference>
<name>A0ABR4XMT6_9PORP</name>
<gene>
    <name evidence="7" type="ORF">HQ43_01815</name>
</gene>
<sequence>MGRWLALDIGKKRTGIAVTDILKLIPNGLGYVETNQLLPFLQNYTSKESVEKIIIGYPKQADGSDSESMRYIQPLVGKIKKAFPSIPIDWADERYTTTIAQRSMIEGGIKKMKRREKGLADEIAAVIILRDYMEANLPPTIHN</sequence>
<dbReference type="NCBIfam" id="TIGR00250">
    <property type="entry name" value="RNAse_H_YqgF"/>
    <property type="match status" value="1"/>
</dbReference>
<dbReference type="InterPro" id="IPR037027">
    <property type="entry name" value="YqgF/RNaseH-like_dom_sf"/>
</dbReference>
<comment type="caution">
    <text evidence="7">The sequence shown here is derived from an EMBL/GenBank/DDBJ whole genome shotgun (WGS) entry which is preliminary data.</text>
</comment>
<dbReference type="HAMAP" id="MF_00651">
    <property type="entry name" value="Nuclease_YqgF"/>
    <property type="match status" value="1"/>
</dbReference>
<proteinExistence type="inferred from homology"/>
<dbReference type="InterPro" id="IPR012337">
    <property type="entry name" value="RNaseH-like_sf"/>
</dbReference>
<dbReference type="SMART" id="SM00732">
    <property type="entry name" value="YqgFc"/>
    <property type="match status" value="1"/>
</dbReference>
<evidence type="ECO:0000259" key="6">
    <source>
        <dbReference type="SMART" id="SM00732"/>
    </source>
</evidence>
<keyword evidence="1 5" id="KW-0963">Cytoplasm</keyword>
<keyword evidence="8" id="KW-1185">Reference proteome</keyword>
<dbReference type="CDD" id="cd16964">
    <property type="entry name" value="YqgF"/>
    <property type="match status" value="1"/>
</dbReference>
<protein>
    <recommendedName>
        <fullName evidence="5">Putative pre-16S rRNA nuclease</fullName>
        <ecNumber evidence="5">3.1.-.-</ecNumber>
    </recommendedName>
</protein>
<evidence type="ECO:0000256" key="5">
    <source>
        <dbReference type="HAMAP-Rule" id="MF_00651"/>
    </source>
</evidence>
<dbReference type="PANTHER" id="PTHR33317:SF4">
    <property type="entry name" value="POLYNUCLEOTIDYL TRANSFERASE, RIBONUCLEASE H-LIKE SUPERFAMILY PROTEIN"/>
    <property type="match status" value="1"/>
</dbReference>
<dbReference type="Proteomes" id="UP000030101">
    <property type="component" value="Unassembled WGS sequence"/>
</dbReference>
<keyword evidence="3 5" id="KW-0540">Nuclease</keyword>
<evidence type="ECO:0000256" key="3">
    <source>
        <dbReference type="ARBA" id="ARBA00022722"/>
    </source>
</evidence>
<evidence type="ECO:0000313" key="8">
    <source>
        <dbReference type="Proteomes" id="UP000030101"/>
    </source>
</evidence>
<comment type="subcellular location">
    <subcellularLocation>
        <location evidence="5">Cytoplasm</location>
    </subcellularLocation>
</comment>
<evidence type="ECO:0000256" key="1">
    <source>
        <dbReference type="ARBA" id="ARBA00022490"/>
    </source>
</evidence>
<comment type="similarity">
    <text evidence="5">Belongs to the YqgF HJR family.</text>
</comment>
<dbReference type="Gene3D" id="3.30.420.140">
    <property type="entry name" value="YqgF/RNase H-like domain"/>
    <property type="match status" value="1"/>
</dbReference>
<dbReference type="RefSeq" id="WP_036788850.1">
    <property type="nucleotide sequence ID" value="NZ_JQZV01000003.1"/>
</dbReference>
<dbReference type="Pfam" id="PF03652">
    <property type="entry name" value="RuvX"/>
    <property type="match status" value="1"/>
</dbReference>
<dbReference type="EMBL" id="JQZV01000003">
    <property type="protein sequence ID" value="KGN93397.1"/>
    <property type="molecule type" value="Genomic_DNA"/>
</dbReference>
<evidence type="ECO:0000256" key="2">
    <source>
        <dbReference type="ARBA" id="ARBA00022517"/>
    </source>
</evidence>
<accession>A0ABR4XMT6</accession>